<proteinExistence type="predicted"/>
<evidence type="ECO:0000256" key="5">
    <source>
        <dbReference type="ARBA" id="ARBA00022827"/>
    </source>
</evidence>
<dbReference type="FunFam" id="1.20.990.10:FF:000001">
    <property type="entry name" value="NADPH--cytochrome P450 reductase"/>
    <property type="match status" value="1"/>
</dbReference>
<dbReference type="EC" id="1.6.2.4" evidence="8"/>
<dbReference type="PANTHER" id="PTHR19384">
    <property type="entry name" value="NITRIC OXIDE SYNTHASE-RELATED"/>
    <property type="match status" value="1"/>
</dbReference>
<dbReference type="FunFam" id="3.40.50.80:FF:000001">
    <property type="entry name" value="NADPH--cytochrome P450 reductase 1"/>
    <property type="match status" value="1"/>
</dbReference>
<dbReference type="InterPro" id="IPR039261">
    <property type="entry name" value="FNR_nucleotide-bd"/>
</dbReference>
<dbReference type="InterPro" id="IPR001433">
    <property type="entry name" value="OxRdtase_FAD/NAD-bd"/>
</dbReference>
<feature type="domain" description="FAD-binding FR-type" evidence="9">
    <location>
        <begin position="1"/>
        <end position="242"/>
    </location>
</feature>
<protein>
    <recommendedName>
        <fullName evidence="8">NADPH--hemoprotein reductase</fullName>
        <ecNumber evidence="8">1.6.2.4</ecNumber>
    </recommendedName>
</protein>
<dbReference type="AlphaFoldDB" id="A0A183MZI0"/>
<dbReference type="PROSITE" id="PS51384">
    <property type="entry name" value="FAD_FR"/>
    <property type="match status" value="1"/>
</dbReference>
<keyword evidence="5" id="KW-0274">FAD</keyword>
<dbReference type="Pfam" id="PF00175">
    <property type="entry name" value="NAD_binding_1"/>
    <property type="match status" value="1"/>
</dbReference>
<dbReference type="GO" id="GO:0050660">
    <property type="term" value="F:flavin adenine dinucleotide binding"/>
    <property type="evidence" value="ECO:0007669"/>
    <property type="project" value="TreeGrafter"/>
</dbReference>
<comment type="cofactor">
    <cofactor evidence="1">
        <name>FMN</name>
        <dbReference type="ChEBI" id="CHEBI:58210"/>
    </cofactor>
</comment>
<dbReference type="InterPro" id="IPR001709">
    <property type="entry name" value="Flavoprot_Pyr_Nucl_cyt_Rdtase"/>
</dbReference>
<dbReference type="SUPFAM" id="SSF63380">
    <property type="entry name" value="Riboflavin synthase domain-like"/>
    <property type="match status" value="1"/>
</dbReference>
<evidence type="ECO:0000259" key="9">
    <source>
        <dbReference type="PROSITE" id="PS51384"/>
    </source>
</evidence>
<gene>
    <name evidence="10" type="ORF">SMRZ_LOCUS21455</name>
</gene>
<dbReference type="SUPFAM" id="SSF52343">
    <property type="entry name" value="Ferredoxin reductase-like, C-terminal NADP-linked domain"/>
    <property type="match status" value="1"/>
</dbReference>
<evidence type="ECO:0000256" key="6">
    <source>
        <dbReference type="ARBA" id="ARBA00022857"/>
    </source>
</evidence>
<dbReference type="GO" id="GO:0005829">
    <property type="term" value="C:cytosol"/>
    <property type="evidence" value="ECO:0007669"/>
    <property type="project" value="TreeGrafter"/>
</dbReference>
<evidence type="ECO:0000256" key="7">
    <source>
        <dbReference type="ARBA" id="ARBA00023002"/>
    </source>
</evidence>
<dbReference type="Proteomes" id="UP000277204">
    <property type="component" value="Unassembled WGS sequence"/>
</dbReference>
<dbReference type="InterPro" id="IPR023173">
    <property type="entry name" value="NADPH_Cyt_P450_Rdtase_alpha"/>
</dbReference>
<dbReference type="GO" id="GO:0010181">
    <property type="term" value="F:FMN binding"/>
    <property type="evidence" value="ECO:0007669"/>
    <property type="project" value="TreeGrafter"/>
</dbReference>
<accession>A0A183MZI0</accession>
<comment type="cofactor">
    <cofactor evidence="2">
        <name>FAD</name>
        <dbReference type="ChEBI" id="CHEBI:57692"/>
    </cofactor>
</comment>
<dbReference type="Gene3D" id="2.40.30.10">
    <property type="entry name" value="Translation factors"/>
    <property type="match status" value="1"/>
</dbReference>
<evidence type="ECO:0000256" key="3">
    <source>
        <dbReference type="ARBA" id="ARBA00022630"/>
    </source>
</evidence>
<evidence type="ECO:0000313" key="10">
    <source>
        <dbReference type="EMBL" id="VDP39600.1"/>
    </source>
</evidence>
<dbReference type="Pfam" id="PF00667">
    <property type="entry name" value="FAD_binding_1"/>
    <property type="match status" value="1"/>
</dbReference>
<keyword evidence="7" id="KW-0560">Oxidoreductase</keyword>
<dbReference type="InterPro" id="IPR017938">
    <property type="entry name" value="Riboflavin_synthase-like_b-brl"/>
</dbReference>
<dbReference type="PRINTS" id="PR00371">
    <property type="entry name" value="FPNCR"/>
</dbReference>
<organism evidence="10 11">
    <name type="scientific">Schistosoma margrebowiei</name>
    <dbReference type="NCBI Taxonomy" id="48269"/>
    <lineage>
        <taxon>Eukaryota</taxon>
        <taxon>Metazoa</taxon>
        <taxon>Spiralia</taxon>
        <taxon>Lophotrochozoa</taxon>
        <taxon>Platyhelminthes</taxon>
        <taxon>Trematoda</taxon>
        <taxon>Digenea</taxon>
        <taxon>Strigeidida</taxon>
        <taxon>Schistosomatoidea</taxon>
        <taxon>Schistosomatidae</taxon>
        <taxon>Schistosoma</taxon>
    </lineage>
</organism>
<dbReference type="EMBL" id="UZAI01018713">
    <property type="protein sequence ID" value="VDP39600.1"/>
    <property type="molecule type" value="Genomic_DNA"/>
</dbReference>
<evidence type="ECO:0000256" key="4">
    <source>
        <dbReference type="ARBA" id="ARBA00022643"/>
    </source>
</evidence>
<reference evidence="10 11" key="1">
    <citation type="submission" date="2018-11" db="EMBL/GenBank/DDBJ databases">
        <authorList>
            <consortium name="Pathogen Informatics"/>
        </authorList>
    </citation>
    <scope>NUCLEOTIDE SEQUENCE [LARGE SCALE GENOMIC DNA]</scope>
    <source>
        <strain evidence="10 11">Zambia</strain>
    </source>
</reference>
<evidence type="ECO:0000313" key="11">
    <source>
        <dbReference type="Proteomes" id="UP000277204"/>
    </source>
</evidence>
<dbReference type="InterPro" id="IPR017927">
    <property type="entry name" value="FAD-bd_FR_type"/>
</dbReference>
<sequence>MVAGVLSFIKLNELKLYHNQEYQHKMLTVLSRINRYKTGDHIAIFAPNPLDLVEKIGDLLNIDLNEMISLDAVNPYSLTKHPFPCPCTYRHAFMHFVDITGPPGRSLLSACLDSVANPEESQFVQLLISDSEDGKKLYSKWILEDHRGLVDVLQDLKSFRPPADLLLELLNPLKPRLYSISSSSLVHTDRIHITAAILNYKTNTGRIFKGLATNWLKSLQTTDTQRHLKIPVAIHTSNFYLPRSRKIPVIMIASGTGLAPFRAFIQERVKMAQDKVVFYQFVHYSLRYTMHVYFLVGKTGQMVLFFGCRHENEDFIYSDELKQACSTGLLEMFTAFSRDSPDGNKVYVQHKMLEMGNMVWKLLDECYAYIYVCGDAAGMVRDMQLCLIELVVRHSKLTREAATSYILNLRKQGRYRTDLWK</sequence>
<keyword evidence="4" id="KW-0288">FMN</keyword>
<evidence type="ECO:0000256" key="8">
    <source>
        <dbReference type="ARBA" id="ARBA00023797"/>
    </source>
</evidence>
<dbReference type="Gene3D" id="1.20.990.10">
    <property type="entry name" value="NADPH-cytochrome p450 Reductase, Chain A, domain 3"/>
    <property type="match status" value="1"/>
</dbReference>
<keyword evidence="11" id="KW-1185">Reference proteome</keyword>
<dbReference type="STRING" id="48269.A0A183MZI0"/>
<evidence type="ECO:0000256" key="2">
    <source>
        <dbReference type="ARBA" id="ARBA00001974"/>
    </source>
</evidence>
<keyword evidence="6" id="KW-0521">NADP</keyword>
<dbReference type="Gene3D" id="3.40.50.80">
    <property type="entry name" value="Nucleotide-binding domain of ferredoxin-NADP reductase (FNR) module"/>
    <property type="match status" value="1"/>
</dbReference>
<dbReference type="GO" id="GO:0003958">
    <property type="term" value="F:NADPH-hemoprotein reductase activity"/>
    <property type="evidence" value="ECO:0007669"/>
    <property type="project" value="UniProtKB-EC"/>
</dbReference>
<name>A0A183MZI0_9TREM</name>
<dbReference type="InterPro" id="IPR003097">
    <property type="entry name" value="CysJ-like_FAD-binding"/>
</dbReference>
<keyword evidence="3" id="KW-0285">Flavoprotein</keyword>
<dbReference type="PANTHER" id="PTHR19384:SF17">
    <property type="entry name" value="NADPH--CYTOCHROME P450 REDUCTASE"/>
    <property type="match status" value="1"/>
</dbReference>
<evidence type="ECO:0000256" key="1">
    <source>
        <dbReference type="ARBA" id="ARBA00001917"/>
    </source>
</evidence>